<dbReference type="Pfam" id="PF11943">
    <property type="entry name" value="DUF3460"/>
    <property type="match status" value="1"/>
</dbReference>
<evidence type="ECO:0000313" key="1">
    <source>
        <dbReference type="EMBL" id="NOL49309.1"/>
    </source>
</evidence>
<dbReference type="RefSeq" id="WP_171588275.1">
    <property type="nucleotide sequence ID" value="NZ_JABGBO010000003.1"/>
</dbReference>
<accession>A0A7Y4L967</accession>
<gene>
    <name evidence="1" type="ORF">HKX40_04020</name>
</gene>
<protein>
    <submittedName>
        <fullName evidence="1">DUF3460 family protein</fullName>
    </submittedName>
</protein>
<dbReference type="Proteomes" id="UP000541421">
    <property type="component" value="Unassembled WGS sequence"/>
</dbReference>
<name>A0A7Y4L967_9BURK</name>
<sequence length="64" mass="7641">MSQKNYESEATLFLKQYKKDHPETTAKQLAGRARLWDKVIDAEQQEQFKAARVYQKPYVYQTDK</sequence>
<dbReference type="EMBL" id="JABGBO010000003">
    <property type="protein sequence ID" value="NOL49309.1"/>
    <property type="molecule type" value="Genomic_DNA"/>
</dbReference>
<evidence type="ECO:0000313" key="2">
    <source>
        <dbReference type="Proteomes" id="UP000541421"/>
    </source>
</evidence>
<organism evidence="1 2">
    <name type="scientific">Pelistega europaea</name>
    <dbReference type="NCBI Taxonomy" id="106147"/>
    <lineage>
        <taxon>Bacteria</taxon>
        <taxon>Pseudomonadati</taxon>
        <taxon>Pseudomonadota</taxon>
        <taxon>Betaproteobacteria</taxon>
        <taxon>Burkholderiales</taxon>
        <taxon>Alcaligenaceae</taxon>
        <taxon>Pelistega</taxon>
    </lineage>
</organism>
<reference evidence="1 2" key="1">
    <citation type="submission" date="2020-05" db="EMBL/GenBank/DDBJ databases">
        <authorList>
            <person name="Niu N."/>
        </authorList>
    </citation>
    <scope>NUCLEOTIDE SEQUENCE [LARGE SCALE GENOMIC DNA]</scope>
    <source>
        <strain evidence="1 2">LMG10982</strain>
    </source>
</reference>
<comment type="caution">
    <text evidence="1">The sequence shown here is derived from an EMBL/GenBank/DDBJ whole genome shotgun (WGS) entry which is preliminary data.</text>
</comment>
<dbReference type="AlphaFoldDB" id="A0A7Y4L967"/>
<proteinExistence type="predicted"/>
<dbReference type="InterPro" id="IPR021853">
    <property type="entry name" value="DUF3460"/>
</dbReference>
<keyword evidence="2" id="KW-1185">Reference proteome</keyword>